<evidence type="ECO:0000313" key="2">
    <source>
        <dbReference type="Proteomes" id="UP000283530"/>
    </source>
</evidence>
<name>A0A443P652_9MAGN</name>
<organism evidence="1 2">
    <name type="scientific">Cinnamomum micranthum f. kanehirae</name>
    <dbReference type="NCBI Taxonomy" id="337451"/>
    <lineage>
        <taxon>Eukaryota</taxon>
        <taxon>Viridiplantae</taxon>
        <taxon>Streptophyta</taxon>
        <taxon>Embryophyta</taxon>
        <taxon>Tracheophyta</taxon>
        <taxon>Spermatophyta</taxon>
        <taxon>Magnoliopsida</taxon>
        <taxon>Magnoliidae</taxon>
        <taxon>Laurales</taxon>
        <taxon>Lauraceae</taxon>
        <taxon>Cinnamomum</taxon>
    </lineage>
</organism>
<comment type="caution">
    <text evidence="1">The sequence shown here is derived from an EMBL/GenBank/DDBJ whole genome shotgun (WGS) entry which is preliminary data.</text>
</comment>
<dbReference type="EMBL" id="QPKB01000006">
    <property type="protein sequence ID" value="RWR86249.1"/>
    <property type="molecule type" value="Genomic_DNA"/>
</dbReference>
<dbReference type="OrthoDB" id="411785at2759"/>
<accession>A0A443P652</accession>
<evidence type="ECO:0000313" key="1">
    <source>
        <dbReference type="EMBL" id="RWR86249.1"/>
    </source>
</evidence>
<protein>
    <submittedName>
        <fullName evidence="1">Uncharacterized protein</fullName>
    </submittedName>
</protein>
<gene>
    <name evidence="1" type="ORF">CKAN_01513800</name>
</gene>
<dbReference type="AlphaFoldDB" id="A0A443P652"/>
<reference evidence="1 2" key="1">
    <citation type="journal article" date="2019" name="Nat. Plants">
        <title>Stout camphor tree genome fills gaps in understanding of flowering plant genome evolution.</title>
        <authorList>
            <person name="Chaw S.M."/>
            <person name="Liu Y.C."/>
            <person name="Wu Y.W."/>
            <person name="Wang H.Y."/>
            <person name="Lin C.I."/>
            <person name="Wu C.S."/>
            <person name="Ke H.M."/>
            <person name="Chang L.Y."/>
            <person name="Hsu C.Y."/>
            <person name="Yang H.T."/>
            <person name="Sudianto E."/>
            <person name="Hsu M.H."/>
            <person name="Wu K.P."/>
            <person name="Wang L.N."/>
            <person name="Leebens-Mack J.H."/>
            <person name="Tsai I.J."/>
        </authorList>
    </citation>
    <scope>NUCLEOTIDE SEQUENCE [LARGE SCALE GENOMIC DNA]</scope>
    <source>
        <strain evidence="2">cv. Chaw 1501</strain>
        <tissue evidence="1">Young leaves</tissue>
    </source>
</reference>
<dbReference type="Proteomes" id="UP000283530">
    <property type="component" value="Unassembled WGS sequence"/>
</dbReference>
<sequence length="94" mass="11050">MWRRARINMSRWNIRRFSSAIRRGRYRLEDEGDWYYSQEWWGTESDGHTVFRSDSSKGNGVVTVVAYPCSRPIAYDILEIIRVANNGEMASTKI</sequence>
<proteinExistence type="predicted"/>
<keyword evidence="2" id="KW-1185">Reference proteome</keyword>